<sequence>MARESIADVVVTVLEANKAPMTAKEIYDSINSKQLYEFKAKDPFAILRAQLNKHCVENQSKAASPRKLFTKSGDKYGLC</sequence>
<evidence type="ECO:0000259" key="2">
    <source>
        <dbReference type="PROSITE" id="PS51913"/>
    </source>
</evidence>
<keyword evidence="1" id="KW-0804">Transcription</keyword>
<protein>
    <recommendedName>
        <fullName evidence="2">HTH HARE-type domain-containing protein</fullName>
    </recommendedName>
</protein>
<gene>
    <name evidence="3" type="ORF">FYK55_27725</name>
</gene>
<dbReference type="EMBL" id="VWOX01000033">
    <property type="protein sequence ID" value="KAA5538010.1"/>
    <property type="molecule type" value="Genomic_DNA"/>
</dbReference>
<dbReference type="PROSITE" id="PS51913">
    <property type="entry name" value="HTH_HARE"/>
    <property type="match status" value="1"/>
</dbReference>
<evidence type="ECO:0000256" key="1">
    <source>
        <dbReference type="ARBA" id="ARBA00023163"/>
    </source>
</evidence>
<name>A0A5M6CUH6_9BACT</name>
<comment type="caution">
    <text evidence="3">The sequence shown here is derived from an EMBL/GenBank/DDBJ whole genome shotgun (WGS) entry which is preliminary data.</text>
</comment>
<dbReference type="InterPro" id="IPR007759">
    <property type="entry name" value="Asxl_HARE-HTH"/>
</dbReference>
<dbReference type="Pfam" id="PF05066">
    <property type="entry name" value="HARE-HTH"/>
    <property type="match status" value="1"/>
</dbReference>
<dbReference type="AlphaFoldDB" id="A0A5M6CUH6"/>
<feature type="domain" description="HTH HARE-type" evidence="2">
    <location>
        <begin position="4"/>
        <end position="79"/>
    </location>
</feature>
<dbReference type="GO" id="GO:0006355">
    <property type="term" value="P:regulation of DNA-templated transcription"/>
    <property type="evidence" value="ECO:0007669"/>
    <property type="project" value="InterPro"/>
</dbReference>
<accession>A0A5M6CUH6</accession>
<reference evidence="3 4" key="1">
    <citation type="submission" date="2019-08" db="EMBL/GenBank/DDBJ databases">
        <authorList>
            <person name="Dhanesh K."/>
            <person name="Kumar G."/>
            <person name="Sasikala C."/>
            <person name="Venkata Ramana C."/>
        </authorList>
    </citation>
    <scope>NUCLEOTIDE SEQUENCE [LARGE SCALE GENOMIC DNA]</scope>
    <source>
        <strain evidence="3 4">JC645</strain>
    </source>
</reference>
<organism evidence="3 4">
    <name type="scientific">Roseiconus nitratireducens</name>
    <dbReference type="NCBI Taxonomy" id="2605748"/>
    <lineage>
        <taxon>Bacteria</taxon>
        <taxon>Pseudomonadati</taxon>
        <taxon>Planctomycetota</taxon>
        <taxon>Planctomycetia</taxon>
        <taxon>Pirellulales</taxon>
        <taxon>Pirellulaceae</taxon>
        <taxon>Roseiconus</taxon>
    </lineage>
</organism>
<evidence type="ECO:0000313" key="3">
    <source>
        <dbReference type="EMBL" id="KAA5538010.1"/>
    </source>
</evidence>
<keyword evidence="4" id="KW-1185">Reference proteome</keyword>
<evidence type="ECO:0000313" key="4">
    <source>
        <dbReference type="Proteomes" id="UP000324479"/>
    </source>
</evidence>
<dbReference type="RefSeq" id="WP_150079874.1">
    <property type="nucleotide sequence ID" value="NZ_VWOX01000033.1"/>
</dbReference>
<dbReference type="Proteomes" id="UP000324479">
    <property type="component" value="Unassembled WGS sequence"/>
</dbReference>
<proteinExistence type="predicted"/>